<evidence type="ECO:0000313" key="2">
    <source>
        <dbReference type="EMBL" id="JAS46759.1"/>
    </source>
</evidence>
<dbReference type="Pfam" id="PF12130">
    <property type="entry name" value="bMERB_dom"/>
    <property type="match status" value="1"/>
</dbReference>
<feature type="non-terminal residue" evidence="2">
    <location>
        <position position="1"/>
    </location>
</feature>
<reference evidence="2" key="1">
    <citation type="submission" date="2015-11" db="EMBL/GenBank/DDBJ databases">
        <title>De novo transcriptome assembly of four potential Pierce s Disease insect vectors from Arizona vineyards.</title>
        <authorList>
            <person name="Tassone E.E."/>
        </authorList>
    </citation>
    <scope>NUCLEOTIDE SEQUENCE</scope>
</reference>
<dbReference type="PANTHER" id="PTHR23167">
    <property type="entry name" value="CALPONIN HOMOLOGY DOMAIN-CONTAINING PROTEIN DDB_G0272472-RELATED"/>
    <property type="match status" value="1"/>
</dbReference>
<proteinExistence type="predicted"/>
<evidence type="ECO:0000259" key="1">
    <source>
        <dbReference type="PROSITE" id="PS51848"/>
    </source>
</evidence>
<dbReference type="EMBL" id="GECZ01023010">
    <property type="protein sequence ID" value="JAS46759.1"/>
    <property type="molecule type" value="Transcribed_RNA"/>
</dbReference>
<dbReference type="PROSITE" id="PS51848">
    <property type="entry name" value="BMERB"/>
    <property type="match status" value="1"/>
</dbReference>
<name>A0A1B6F962_9HEMI</name>
<gene>
    <name evidence="2" type="ORF">g.46755</name>
</gene>
<sequence length="103" mass="12158">NSKFITVEDKKPKDMSEYIELQYSALEREQKAIDEQATVLEVRIRSVMSDQTVTVDPDVENALTTQWLTLVNKKNALIRRQNELNILEKEDDLEKRYKMLNKE</sequence>
<feature type="domain" description="BMERB" evidence="1">
    <location>
        <begin position="4"/>
        <end position="103"/>
    </location>
</feature>
<feature type="non-terminal residue" evidence="2">
    <location>
        <position position="103"/>
    </location>
</feature>
<dbReference type="InterPro" id="IPR022735">
    <property type="entry name" value="bMERB_dom"/>
</dbReference>
<organism evidence="2">
    <name type="scientific">Cuerna arida</name>
    <dbReference type="NCBI Taxonomy" id="1464854"/>
    <lineage>
        <taxon>Eukaryota</taxon>
        <taxon>Metazoa</taxon>
        <taxon>Ecdysozoa</taxon>
        <taxon>Arthropoda</taxon>
        <taxon>Hexapoda</taxon>
        <taxon>Insecta</taxon>
        <taxon>Pterygota</taxon>
        <taxon>Neoptera</taxon>
        <taxon>Paraneoptera</taxon>
        <taxon>Hemiptera</taxon>
        <taxon>Auchenorrhyncha</taxon>
        <taxon>Membracoidea</taxon>
        <taxon>Cicadellidae</taxon>
        <taxon>Cicadellinae</taxon>
        <taxon>Proconiini</taxon>
        <taxon>Cuerna</taxon>
    </lineage>
</organism>
<protein>
    <recommendedName>
        <fullName evidence="1">BMERB domain-containing protein</fullName>
    </recommendedName>
</protein>
<dbReference type="PANTHER" id="PTHR23167:SF46">
    <property type="entry name" value="EPS15 HOMOLOGY DOMAIN CONTAINING PROTEIN-BINDING PROTEIN 1, ISOFORM F"/>
    <property type="match status" value="1"/>
</dbReference>
<dbReference type="InterPro" id="IPR050540">
    <property type="entry name" value="F-actin_Monoox_Mical"/>
</dbReference>
<dbReference type="AlphaFoldDB" id="A0A1B6F962"/>
<dbReference type="SMART" id="SM01203">
    <property type="entry name" value="DUF3585"/>
    <property type="match status" value="1"/>
</dbReference>
<accession>A0A1B6F962</accession>